<dbReference type="Gene3D" id="2.60.120.10">
    <property type="entry name" value="Jelly Rolls"/>
    <property type="match status" value="1"/>
</dbReference>
<protein>
    <submittedName>
        <fullName evidence="2">Cyclic nucleotide-binding domain-containing protein</fullName>
    </submittedName>
</protein>
<evidence type="ECO:0000259" key="1">
    <source>
        <dbReference type="PROSITE" id="PS50042"/>
    </source>
</evidence>
<dbReference type="SUPFAM" id="SSF51206">
    <property type="entry name" value="cAMP-binding domain-like"/>
    <property type="match status" value="1"/>
</dbReference>
<name>A0ABY8W5E8_9ACTN</name>
<reference evidence="2 3" key="1">
    <citation type="submission" date="2023-06" db="EMBL/GenBank/DDBJ databases">
        <authorList>
            <person name="Yushchuk O."/>
            <person name="Binda E."/>
            <person name="Ruckert-Reed C."/>
            <person name="Fedorenko V."/>
            <person name="Kalinowski J."/>
            <person name="Marinelli F."/>
        </authorList>
    </citation>
    <scope>NUCLEOTIDE SEQUENCE [LARGE SCALE GENOMIC DNA]</scope>
    <source>
        <strain evidence="2 3">NRRL 3884</strain>
    </source>
</reference>
<dbReference type="Pfam" id="PF00027">
    <property type="entry name" value="cNMP_binding"/>
    <property type="match status" value="1"/>
</dbReference>
<dbReference type="CDD" id="cd00038">
    <property type="entry name" value="CAP_ED"/>
    <property type="match status" value="1"/>
</dbReference>
<evidence type="ECO:0000313" key="2">
    <source>
        <dbReference type="EMBL" id="WIM93040.1"/>
    </source>
</evidence>
<dbReference type="InterPro" id="IPR018490">
    <property type="entry name" value="cNMP-bd_dom_sf"/>
</dbReference>
<evidence type="ECO:0000313" key="3">
    <source>
        <dbReference type="Proteomes" id="UP001240150"/>
    </source>
</evidence>
<organism evidence="2 3">
    <name type="scientific">Actinoplanes oblitus</name>
    <dbReference type="NCBI Taxonomy" id="3040509"/>
    <lineage>
        <taxon>Bacteria</taxon>
        <taxon>Bacillati</taxon>
        <taxon>Actinomycetota</taxon>
        <taxon>Actinomycetes</taxon>
        <taxon>Micromonosporales</taxon>
        <taxon>Micromonosporaceae</taxon>
        <taxon>Actinoplanes</taxon>
    </lineage>
</organism>
<gene>
    <name evidence="2" type="ORF">ACTOB_005005</name>
</gene>
<dbReference type="EMBL" id="CP126980">
    <property type="protein sequence ID" value="WIM93040.1"/>
    <property type="molecule type" value="Genomic_DNA"/>
</dbReference>
<dbReference type="InterPro" id="IPR014710">
    <property type="entry name" value="RmlC-like_jellyroll"/>
</dbReference>
<keyword evidence="3" id="KW-1185">Reference proteome</keyword>
<dbReference type="RefSeq" id="WP_284914248.1">
    <property type="nucleotide sequence ID" value="NZ_CP126980.1"/>
</dbReference>
<feature type="domain" description="Cyclic nucleotide-binding" evidence="1">
    <location>
        <begin position="31"/>
        <end position="124"/>
    </location>
</feature>
<sequence length="151" mass="17110">MHDFAVDLPADWLRRWAVRGRPVFRANRHRLFRAGDPADKFWLVNSGAVVLDLPVPGRGDIVIEQLRHGSVVGWSWLLAPYRWRFGAVVAEDMHAIEFDAAHVRAMIDDDPKIGRDLNGRFLAVLADRLGAARSRLAELYAYPDTDPGELR</sequence>
<accession>A0ABY8W5E8</accession>
<proteinExistence type="predicted"/>
<dbReference type="PROSITE" id="PS50042">
    <property type="entry name" value="CNMP_BINDING_3"/>
    <property type="match status" value="1"/>
</dbReference>
<dbReference type="Proteomes" id="UP001240150">
    <property type="component" value="Chromosome"/>
</dbReference>
<dbReference type="InterPro" id="IPR000595">
    <property type="entry name" value="cNMP-bd_dom"/>
</dbReference>